<dbReference type="Gene3D" id="3.90.190.10">
    <property type="entry name" value="Protein tyrosine phosphatase superfamily"/>
    <property type="match status" value="1"/>
</dbReference>
<evidence type="ECO:0000313" key="3">
    <source>
        <dbReference type="Proteomes" id="UP000243579"/>
    </source>
</evidence>
<dbReference type="GO" id="GO:0004484">
    <property type="term" value="F:mRNA guanylyltransferase activity"/>
    <property type="evidence" value="ECO:0007669"/>
    <property type="project" value="InterPro"/>
</dbReference>
<keyword evidence="3" id="KW-1185">Reference proteome</keyword>
<dbReference type="PANTHER" id="PTHR10367:SF17">
    <property type="entry name" value="MRNA-CAPPING ENZYME"/>
    <property type="match status" value="1"/>
</dbReference>
<dbReference type="PANTHER" id="PTHR10367">
    <property type="entry name" value="MRNA-CAPPING ENZYME"/>
    <property type="match status" value="1"/>
</dbReference>
<dbReference type="Gene3D" id="3.30.470.30">
    <property type="entry name" value="DNA ligase/mRNA capping enzyme"/>
    <property type="match status" value="1"/>
</dbReference>
<gene>
    <name evidence="2" type="ORF">ACHHYP_02318</name>
</gene>
<dbReference type="SUPFAM" id="SSF56091">
    <property type="entry name" value="DNA ligase/mRNA capping enzyme, catalytic domain"/>
    <property type="match status" value="1"/>
</dbReference>
<evidence type="ECO:0000259" key="1">
    <source>
        <dbReference type="Pfam" id="PF01331"/>
    </source>
</evidence>
<dbReference type="EMBL" id="JNBR01000397">
    <property type="protein sequence ID" value="OQR93740.1"/>
    <property type="molecule type" value="Genomic_DNA"/>
</dbReference>
<dbReference type="SUPFAM" id="SSF52799">
    <property type="entry name" value="(Phosphotyrosine protein) phosphatases II"/>
    <property type="match status" value="1"/>
</dbReference>
<feature type="domain" description="mRNA capping enzyme adenylation" evidence="1">
    <location>
        <begin position="382"/>
        <end position="542"/>
    </location>
</feature>
<evidence type="ECO:0000313" key="2">
    <source>
        <dbReference type="EMBL" id="OQR93740.1"/>
    </source>
</evidence>
<dbReference type="OrthoDB" id="200924at2759"/>
<name>A0A1V9Z7C2_ACHHY</name>
<dbReference type="CDD" id="cd07895">
    <property type="entry name" value="Adenylation_mRNA_capping"/>
    <property type="match status" value="1"/>
</dbReference>
<accession>A0A1V9Z7C2</accession>
<protein>
    <recommendedName>
        <fullName evidence="1">mRNA capping enzyme adenylation domain-containing protein</fullName>
    </recommendedName>
</protein>
<dbReference type="InterPro" id="IPR051029">
    <property type="entry name" value="mRNA_Capping_Enz/RNA_Phosphat"/>
</dbReference>
<comment type="caution">
    <text evidence="2">The sequence shown here is derived from an EMBL/GenBank/DDBJ whole genome shotgun (WGS) entry which is preliminary data.</text>
</comment>
<dbReference type="Proteomes" id="UP000243579">
    <property type="component" value="Unassembled WGS sequence"/>
</dbReference>
<sequence>MAVPIERIQALLKQQPRGSASGGRKLLPWTPEDWTAWQKSPMFGALVKNLLPVRSPLAPLYEIHYAETFRGGSPSDLMEGLIQKSARGERINVTTVIDASGNGCYYHDAREWDDWDVKCVKLPSYNTTDGDEVLPSKAVVKAFCDAVRQHQADNEPDSHIAVFCDRGYNTSGFLIVCYLVEYCNMHLQEAIDLYKKANAPGIYSAMCLQALYQRYYSLLKAPDARLTVPAAPAWDTTAPTVDPAFSIGSEVLTDDDKATPFVRVAAAPVVAKVVKAAPPAFRPPAFAPPAFSPPAFAPPPYAPPVAPVDTAKSKKRKIRTWEDEVEPFPFGTPVPVGSKDHERLAAVVQQLTGVEGFPGSETMSLTKIHIRDQAHDKLGSLTKSYLVTWRARGTRCLLLGLKDGVYLVSRTMTFTKVNVKLPRKRALHENTDMTLVDGVLVQDQDGDTVVPRYLAYDIIAWEGSPVWKGKLEKRLQCLQNEIILPRKSDKHLDLTAEPFRVRMKDHFRLEKAEHVLRNFIPKITHEVDGLIFTPKNAPYGVGGFECDEPQFKFVVDSAAGMMGGLDGSLTETQLLQYIKSIP</sequence>
<proteinExistence type="predicted"/>
<dbReference type="Pfam" id="PF01331">
    <property type="entry name" value="mRNA_cap_enzyme"/>
    <property type="match status" value="1"/>
</dbReference>
<dbReference type="AlphaFoldDB" id="A0A1V9Z7C2"/>
<dbReference type="InterPro" id="IPR029021">
    <property type="entry name" value="Prot-tyrosine_phosphatase-like"/>
</dbReference>
<dbReference type="STRING" id="1202772.A0A1V9Z7C2"/>
<reference evidence="2 3" key="1">
    <citation type="journal article" date="2014" name="Genome Biol. Evol.">
        <title>The secreted proteins of Achlya hypogyna and Thraustotheca clavata identify the ancestral oomycete secretome and reveal gene acquisitions by horizontal gene transfer.</title>
        <authorList>
            <person name="Misner I."/>
            <person name="Blouin N."/>
            <person name="Leonard G."/>
            <person name="Richards T.A."/>
            <person name="Lane C.E."/>
        </authorList>
    </citation>
    <scope>NUCLEOTIDE SEQUENCE [LARGE SCALE GENOMIC DNA]</scope>
    <source>
        <strain evidence="2 3">ATCC 48635</strain>
    </source>
</reference>
<dbReference type="GO" id="GO:0005524">
    <property type="term" value="F:ATP binding"/>
    <property type="evidence" value="ECO:0007669"/>
    <property type="project" value="InterPro"/>
</dbReference>
<dbReference type="InterPro" id="IPR001339">
    <property type="entry name" value="mRNA_cap_enzyme_adenylation"/>
</dbReference>
<organism evidence="2 3">
    <name type="scientific">Achlya hypogyna</name>
    <name type="common">Oomycete</name>
    <name type="synonym">Protoachlya hypogyna</name>
    <dbReference type="NCBI Taxonomy" id="1202772"/>
    <lineage>
        <taxon>Eukaryota</taxon>
        <taxon>Sar</taxon>
        <taxon>Stramenopiles</taxon>
        <taxon>Oomycota</taxon>
        <taxon>Saprolegniomycetes</taxon>
        <taxon>Saprolegniales</taxon>
        <taxon>Achlyaceae</taxon>
        <taxon>Achlya</taxon>
    </lineage>
</organism>
<dbReference type="GO" id="GO:0006370">
    <property type="term" value="P:7-methylguanosine mRNA capping"/>
    <property type="evidence" value="ECO:0007669"/>
    <property type="project" value="InterPro"/>
</dbReference>